<evidence type="ECO:0000313" key="10">
    <source>
        <dbReference type="EMBL" id="KAG5549227.1"/>
    </source>
</evidence>
<dbReference type="InterPro" id="IPR036875">
    <property type="entry name" value="Znf_CCHC_sf"/>
</dbReference>
<keyword evidence="5 8" id="KW-0472">Membrane</keyword>
<evidence type="ECO:0000256" key="7">
    <source>
        <dbReference type="SAM" id="MobiDB-lite"/>
    </source>
</evidence>
<dbReference type="SUPFAM" id="SSF57756">
    <property type="entry name" value="Retrovirus zinc finger-like domains"/>
    <property type="match status" value="1"/>
</dbReference>
<evidence type="ECO:0000313" key="11">
    <source>
        <dbReference type="Proteomes" id="UP000823749"/>
    </source>
</evidence>
<reference evidence="10" key="1">
    <citation type="submission" date="2020-08" db="EMBL/GenBank/DDBJ databases">
        <title>Plant Genome Project.</title>
        <authorList>
            <person name="Zhang R.-G."/>
        </authorList>
    </citation>
    <scope>NUCLEOTIDE SEQUENCE</scope>
    <source>
        <strain evidence="10">WSP0</strain>
        <tissue evidence="10">Leaf</tissue>
    </source>
</reference>
<evidence type="ECO:0000256" key="8">
    <source>
        <dbReference type="SAM" id="Phobius"/>
    </source>
</evidence>
<feature type="transmembrane region" description="Helical" evidence="8">
    <location>
        <begin position="692"/>
        <end position="713"/>
    </location>
</feature>
<dbReference type="InterPro" id="IPR006977">
    <property type="entry name" value="Yip1_dom"/>
</dbReference>
<dbReference type="Pfam" id="PF22936">
    <property type="entry name" value="Pol_BBD"/>
    <property type="match status" value="1"/>
</dbReference>
<dbReference type="GO" id="GO:0031267">
    <property type="term" value="F:small GTPase binding"/>
    <property type="evidence" value="ECO:0007669"/>
    <property type="project" value="InterPro"/>
</dbReference>
<evidence type="ECO:0000256" key="1">
    <source>
        <dbReference type="ARBA" id="ARBA00004141"/>
    </source>
</evidence>
<feature type="transmembrane region" description="Helical" evidence="8">
    <location>
        <begin position="661"/>
        <end position="680"/>
    </location>
</feature>
<evidence type="ECO:0000256" key="6">
    <source>
        <dbReference type="PROSITE-ProRule" id="PRU00047"/>
    </source>
</evidence>
<evidence type="ECO:0000256" key="3">
    <source>
        <dbReference type="ARBA" id="ARBA00022692"/>
    </source>
</evidence>
<dbReference type="GO" id="GO:0003676">
    <property type="term" value="F:nucleic acid binding"/>
    <property type="evidence" value="ECO:0007669"/>
    <property type="project" value="InterPro"/>
</dbReference>
<feature type="transmembrane region" description="Helical" evidence="8">
    <location>
        <begin position="720"/>
        <end position="738"/>
    </location>
</feature>
<organism evidence="10 11">
    <name type="scientific">Rhododendron griersonianum</name>
    <dbReference type="NCBI Taxonomy" id="479676"/>
    <lineage>
        <taxon>Eukaryota</taxon>
        <taxon>Viridiplantae</taxon>
        <taxon>Streptophyta</taxon>
        <taxon>Embryophyta</taxon>
        <taxon>Tracheophyta</taxon>
        <taxon>Spermatophyta</taxon>
        <taxon>Magnoliopsida</taxon>
        <taxon>eudicotyledons</taxon>
        <taxon>Gunneridae</taxon>
        <taxon>Pentapetalae</taxon>
        <taxon>asterids</taxon>
        <taxon>Ericales</taxon>
        <taxon>Ericaceae</taxon>
        <taxon>Ericoideae</taxon>
        <taxon>Rhodoreae</taxon>
        <taxon>Rhododendron</taxon>
    </lineage>
</organism>
<feature type="transmembrane region" description="Helical" evidence="8">
    <location>
        <begin position="615"/>
        <end position="640"/>
    </location>
</feature>
<keyword evidence="6" id="KW-0863">Zinc-finger</keyword>
<dbReference type="InterPro" id="IPR023395">
    <property type="entry name" value="MCP_dom_sf"/>
</dbReference>
<feature type="domain" description="CCHC-type" evidence="9">
    <location>
        <begin position="211"/>
        <end position="226"/>
    </location>
</feature>
<dbReference type="Proteomes" id="UP000823749">
    <property type="component" value="Chromosome 5"/>
</dbReference>
<dbReference type="GO" id="GO:0008270">
    <property type="term" value="F:zinc ion binding"/>
    <property type="evidence" value="ECO:0007669"/>
    <property type="project" value="UniProtKB-KW"/>
</dbReference>
<dbReference type="PANTHER" id="PTHR12822">
    <property type="entry name" value="PROTEIN YIPF"/>
    <property type="match status" value="1"/>
</dbReference>
<proteinExistence type="inferred from homology"/>
<gene>
    <name evidence="10" type="ORF">RHGRI_014551</name>
</gene>
<dbReference type="GO" id="GO:0016192">
    <property type="term" value="P:vesicle-mediated transport"/>
    <property type="evidence" value="ECO:0007669"/>
    <property type="project" value="InterPro"/>
</dbReference>
<dbReference type="Pfam" id="PF00098">
    <property type="entry name" value="zf-CCHC"/>
    <property type="match status" value="1"/>
</dbReference>
<keyword evidence="6" id="KW-0479">Metal-binding</keyword>
<name>A0AAV6KA82_9ERIC</name>
<accession>A0AAV6KA82</accession>
<dbReference type="PANTHER" id="PTHR12822:SF2">
    <property type="entry name" value="PROTEIN YIPF"/>
    <property type="match status" value="1"/>
</dbReference>
<keyword evidence="4 8" id="KW-1133">Transmembrane helix</keyword>
<evidence type="ECO:0000256" key="5">
    <source>
        <dbReference type="ARBA" id="ARBA00023136"/>
    </source>
</evidence>
<feature type="transmembrane region" description="Helical" evidence="8">
    <location>
        <begin position="750"/>
        <end position="771"/>
    </location>
</feature>
<evidence type="ECO:0000256" key="2">
    <source>
        <dbReference type="ARBA" id="ARBA00010596"/>
    </source>
</evidence>
<dbReference type="Pfam" id="PF14223">
    <property type="entry name" value="Retrotran_gag_2"/>
    <property type="match status" value="1"/>
</dbReference>
<dbReference type="Pfam" id="PF04893">
    <property type="entry name" value="Yip1"/>
    <property type="match status" value="1"/>
</dbReference>
<dbReference type="SMART" id="SM00343">
    <property type="entry name" value="ZnF_C2HC"/>
    <property type="match status" value="1"/>
</dbReference>
<evidence type="ECO:0000259" key="9">
    <source>
        <dbReference type="PROSITE" id="PS50158"/>
    </source>
</evidence>
<feature type="compositionally biased region" description="Polar residues" evidence="7">
    <location>
        <begin position="1"/>
        <end position="12"/>
    </location>
</feature>
<dbReference type="GO" id="GO:0016020">
    <property type="term" value="C:membrane"/>
    <property type="evidence" value="ECO:0007669"/>
    <property type="project" value="UniProtKB-SubCell"/>
</dbReference>
<dbReference type="EMBL" id="JACTNZ010000005">
    <property type="protein sequence ID" value="KAG5549227.1"/>
    <property type="molecule type" value="Genomic_DNA"/>
</dbReference>
<feature type="region of interest" description="Disordered" evidence="7">
    <location>
        <begin position="167"/>
        <end position="187"/>
    </location>
</feature>
<dbReference type="AlphaFoldDB" id="A0AAV6KA82"/>
<dbReference type="InterPro" id="IPR054722">
    <property type="entry name" value="PolX-like_BBD"/>
</dbReference>
<dbReference type="InterPro" id="IPR039765">
    <property type="entry name" value="Yip5/YIPF1/YIPF2"/>
</dbReference>
<dbReference type="Gene3D" id="1.50.40.10">
    <property type="entry name" value="Mitochondrial carrier domain"/>
    <property type="match status" value="1"/>
</dbReference>
<evidence type="ECO:0000256" key="4">
    <source>
        <dbReference type="ARBA" id="ARBA00022989"/>
    </source>
</evidence>
<protein>
    <recommendedName>
        <fullName evidence="9">CCHC-type domain-containing protein</fullName>
    </recommendedName>
</protein>
<keyword evidence="11" id="KW-1185">Reference proteome</keyword>
<comment type="similarity">
    <text evidence="2">Belongs to the YIP1 family.</text>
</comment>
<feature type="region of interest" description="Disordered" evidence="7">
    <location>
        <begin position="1"/>
        <end position="20"/>
    </location>
</feature>
<comment type="subcellular location">
    <subcellularLocation>
        <location evidence="1">Membrane</location>
        <topology evidence="1">Multi-pass membrane protein</topology>
    </subcellularLocation>
</comment>
<keyword evidence="3 8" id="KW-0812">Transmembrane</keyword>
<keyword evidence="6" id="KW-0862">Zinc</keyword>
<dbReference type="InterPro" id="IPR001878">
    <property type="entry name" value="Znf_CCHC"/>
</dbReference>
<dbReference type="GO" id="GO:0005794">
    <property type="term" value="C:Golgi apparatus"/>
    <property type="evidence" value="ECO:0007669"/>
    <property type="project" value="InterPro"/>
</dbReference>
<dbReference type="PROSITE" id="PS50158">
    <property type="entry name" value="ZF_CCHC"/>
    <property type="match status" value="1"/>
</dbReference>
<sequence>MTSAKKPSGTNDASKRTAAKWEEDNELAKAALLSHMQDDLIPLFEDIKTAKEILSALEQKYGGKYDTYVQLLLDKFNGLTMSEDSSVVDHVNHMALIAKDLSVAGNTISDKMQVSTILNSLPPSWDFVVTAINCSGQVLTMDTLPAILALEEERKKRHKRSNLMVVEESGRPTKKAKGPHDVKGKQFKHGNQFKNKKHFKHGKKKGKKGGCFSCGEIGHYKAACPKRQKSNDGADDGPKDDSKEKVLTVSEAMIIEPTNCDWWIDSGATRHVCKSRDAFVKMSAMSIGEHRLFIGNNPYCDVLGVGDCRVMCNGASFILPNVLNLSDVFREAIRTGQINSLYQGLGTKNLQSFISQFVYFYGYSYFKRLYLVKSGSKSIGTTANLVLAAAAGACTAIVTQPLDTASSKMQTSAFGKSKGLWLTLTEGSWSEAFDGLGISLLLTSNPAIQVPQDSGLGTLCYLEARRGVGIFQGTSCSDLEDCTKLSIAFDDKGEDNCNHLGPNTCNAKFEMNVTEDHRRARSALLPSLIRSVSVLISQAVSDSPAHVAVNFTDTFSKPVSGSDEPQSSGWFQIFSLAYYKPYFDVDTSDVLERIKDSLIPFRGSFSEKTASNPDLYGPFWICTTLIFVAASIGTFVTYVAHKIHKKEWNYDINLVTWSAGLFYGYVAVVPLCLYIILKYFSAPSGLVQLFCLYGYSLFVFIPALVSFVCLSIIPLEIFRWVVTGVAGFMSATFVALNLRNHIQSAGERWFLIVAGIFLLQLALAVVLKLYLFTVTV</sequence>
<comment type="caution">
    <text evidence="10">The sequence shown here is derived from an EMBL/GenBank/DDBJ whole genome shotgun (WGS) entry which is preliminary data.</text>
</comment>
<dbReference type="SUPFAM" id="SSF103506">
    <property type="entry name" value="Mitochondrial carrier"/>
    <property type="match status" value="1"/>
</dbReference>